<dbReference type="Proteomes" id="UP001150581">
    <property type="component" value="Unassembled WGS sequence"/>
</dbReference>
<gene>
    <name evidence="1" type="primary">VPS36_1</name>
    <name evidence="1" type="ORF">LPJ66_009314</name>
</gene>
<sequence length="606" mass="65150">MNPVELAPTQRPLLSSSEKILCIQNKVGLYQGLERDEEHDCGTVYLTTQRLVYVDQQLPHERSLALNHQAIHRCTLHGGFLYTSAKICLYLKPKPTNGSDRDAQPAEGSGTSGYNRQKGAQGTTLLETTGTTNMYGQARPGSSAGPIEWKCNICDQINRGGIKCTLCGVPHQGNYESTDTCNVAADTRPVNASGAERQPLRCPVCTFDNHESMVRCEMCDTGLSKPDEAAADQTNAAPSESTEYQRLRTQEQANSGRDSNDAISLIKLSFRAGGASAFYATLKGAVDNSAWELIGIDSFGEHTVPPAPLQGQQQSAAVAAAGTSAAAANSPLLARERRPTTGGISTIVNTAHETQQARDVTLRSAFSDLDALTAKANEIVSMAEHIATQLNSPAASKLHRKGAAESDEDNAERVDAFRQYLLDLGIDSPVTRDTAGAVFHDELARELCDYLENYVSQCGGTVALVDAYCLYNRAREFSLVYPSDFVQACEKFEALRLPLRLREYPSGLLVLEDASSASDALVISRVGAYIASFGPITASDLAAIEDCALTLAEERLWLCERAGALCRDESVEGVRFYANAFAAAAAAAVGAGRGEGDVQDPLWQYI</sequence>
<dbReference type="EC" id="3.5.1.4" evidence="1"/>
<evidence type="ECO:0000313" key="1">
    <source>
        <dbReference type="EMBL" id="KAJ1887064.1"/>
    </source>
</evidence>
<organism evidence="1 2">
    <name type="scientific">Kickxella alabastrina</name>
    <dbReference type="NCBI Taxonomy" id="61397"/>
    <lineage>
        <taxon>Eukaryota</taxon>
        <taxon>Fungi</taxon>
        <taxon>Fungi incertae sedis</taxon>
        <taxon>Zoopagomycota</taxon>
        <taxon>Kickxellomycotina</taxon>
        <taxon>Kickxellomycetes</taxon>
        <taxon>Kickxellales</taxon>
        <taxon>Kickxellaceae</taxon>
        <taxon>Kickxella</taxon>
    </lineage>
</organism>
<evidence type="ECO:0000313" key="2">
    <source>
        <dbReference type="Proteomes" id="UP001150581"/>
    </source>
</evidence>
<protein>
    <submittedName>
        <fullName evidence="1">Vacuolar protein-sorting-associated protein 36</fullName>
        <ecNumber evidence="1">3.5.1.4</ecNumber>
    </submittedName>
</protein>
<proteinExistence type="predicted"/>
<name>A0ACC1I4A8_9FUNG</name>
<keyword evidence="2" id="KW-1185">Reference proteome</keyword>
<reference evidence="1" key="1">
    <citation type="submission" date="2022-07" db="EMBL/GenBank/DDBJ databases">
        <title>Phylogenomic reconstructions and comparative analyses of Kickxellomycotina fungi.</title>
        <authorList>
            <person name="Reynolds N.K."/>
            <person name="Stajich J.E."/>
            <person name="Barry K."/>
            <person name="Grigoriev I.V."/>
            <person name="Crous P."/>
            <person name="Smith M.E."/>
        </authorList>
    </citation>
    <scope>NUCLEOTIDE SEQUENCE</scope>
    <source>
        <strain evidence="1">Benny 63K</strain>
    </source>
</reference>
<dbReference type="EMBL" id="JANBPG010002095">
    <property type="protein sequence ID" value="KAJ1887064.1"/>
    <property type="molecule type" value="Genomic_DNA"/>
</dbReference>
<keyword evidence="1" id="KW-0378">Hydrolase</keyword>
<comment type="caution">
    <text evidence="1">The sequence shown here is derived from an EMBL/GenBank/DDBJ whole genome shotgun (WGS) entry which is preliminary data.</text>
</comment>
<accession>A0ACC1I4A8</accession>